<organism evidence="4 5">
    <name type="scientific">Cymbomonas tetramitiformis</name>
    <dbReference type="NCBI Taxonomy" id="36881"/>
    <lineage>
        <taxon>Eukaryota</taxon>
        <taxon>Viridiplantae</taxon>
        <taxon>Chlorophyta</taxon>
        <taxon>Pyramimonadophyceae</taxon>
        <taxon>Pyramimonadales</taxon>
        <taxon>Pyramimonadaceae</taxon>
        <taxon>Cymbomonas</taxon>
    </lineage>
</organism>
<name>A0AAE0C675_9CHLO</name>
<dbReference type="EMBL" id="LGRX02028034">
    <property type="protein sequence ID" value="KAK3248493.1"/>
    <property type="molecule type" value="Genomic_DNA"/>
</dbReference>
<sequence length="473" mass="53843">MLLLSAVETLPPRVQENLATSFADDWQEVCPSFESDHVLCEIVSRKVLERDYLSEPNVEYICKLFGAPSKACVRAPAKVPLWTIAQYLLNDVNRLARRYTTVDSISEVRIEIEYADSESIGYSHSVRRIDGNRSDLRLLLADGSAVRIVSTLDCKHPKIAHYRDPETVDLYDSHPLLDESVAYETDGDLVSEMRLVVSAPMDDRGSRKYISRNSPTRMTCCSFAFNWIIFTDLLSLFDVLDNCEVQKYELSTGNHVDGNYSKAMYSTQAYSDSLFYLTVSMCTVSCSLLPFIFLRTFIVKYVNEKHGEVDHNGDYILHKKQNPYVNGRTELLSVRNVLFLKQVEYVLCLFMLLTSVAVFFAYEIYPYRTFEAVYKDAAQCSDSLQSLHNSSCTSSSVEYNLSYQSCGVAREEHYVKALMLTNSCISILIVILSTHQLSSSFATLAEIKLLCKHKKEMRLLDKEDDTDISKDEL</sequence>
<evidence type="ECO:0000313" key="5">
    <source>
        <dbReference type="Proteomes" id="UP001190700"/>
    </source>
</evidence>
<evidence type="ECO:0000313" key="3">
    <source>
        <dbReference type="EMBL" id="KAK3248487.1"/>
    </source>
</evidence>
<dbReference type="AlphaFoldDB" id="A0AAE0C675"/>
<reference evidence="4 5" key="1">
    <citation type="journal article" date="2015" name="Genome Biol. Evol.">
        <title>Comparative Genomics of a Bacterivorous Green Alga Reveals Evolutionary Causalities and Consequences of Phago-Mixotrophic Mode of Nutrition.</title>
        <authorList>
            <person name="Burns J.A."/>
            <person name="Paasch A."/>
            <person name="Narechania A."/>
            <person name="Kim E."/>
        </authorList>
    </citation>
    <scope>NUCLEOTIDE SEQUENCE [LARGE SCALE GENOMIC DNA]</scope>
    <source>
        <strain evidence="4">PLY_AMNH</strain>
    </source>
</reference>
<keyword evidence="1" id="KW-0812">Transmembrane</keyword>
<evidence type="ECO:0000256" key="1">
    <source>
        <dbReference type="SAM" id="Phobius"/>
    </source>
</evidence>
<gene>
    <name evidence="4" type="ORF">CYMTET_42044</name>
    <name evidence="3" type="ORF">CYMTET_42049</name>
    <name evidence="2" type="ORF">CYMTET_44666</name>
</gene>
<evidence type="ECO:0000313" key="4">
    <source>
        <dbReference type="EMBL" id="KAK3248493.1"/>
    </source>
</evidence>
<feature type="transmembrane region" description="Helical" evidence="1">
    <location>
        <begin position="345"/>
        <end position="365"/>
    </location>
</feature>
<accession>A0AAE0C675</accession>
<evidence type="ECO:0000313" key="2">
    <source>
        <dbReference type="EMBL" id="KAK3245845.1"/>
    </source>
</evidence>
<comment type="caution">
    <text evidence="4">The sequence shown here is derived from an EMBL/GenBank/DDBJ whole genome shotgun (WGS) entry which is preliminary data.</text>
</comment>
<protein>
    <submittedName>
        <fullName evidence="4">Uncharacterized protein</fullName>
    </submittedName>
</protein>
<keyword evidence="1" id="KW-1133">Transmembrane helix</keyword>
<dbReference type="Proteomes" id="UP001190700">
    <property type="component" value="Unassembled WGS sequence"/>
</dbReference>
<keyword evidence="1" id="KW-0472">Membrane</keyword>
<dbReference type="EMBL" id="LGRX02030310">
    <property type="protein sequence ID" value="KAK3245845.1"/>
    <property type="molecule type" value="Genomic_DNA"/>
</dbReference>
<keyword evidence="5" id="KW-1185">Reference proteome</keyword>
<dbReference type="EMBL" id="LGRX02028035">
    <property type="protein sequence ID" value="KAK3248487.1"/>
    <property type="molecule type" value="Genomic_DNA"/>
</dbReference>
<proteinExistence type="predicted"/>
<reference evidence="4" key="2">
    <citation type="submission" date="2023-06" db="EMBL/GenBank/DDBJ databases">
        <title>Long-read-based genome assembly of the green algal bacterivore Cymbomonas tetramitiformis.</title>
        <authorList>
            <person name="Gyaltshen Y."/>
            <person name="Rozenberg A."/>
            <person name="Paasch A."/>
            <person name="Burns J.A."/>
            <person name="Warring S."/>
            <person name="Larson R."/>
            <person name="Maurer-Alcala X."/>
            <person name="Dacks J."/>
            <person name="Kim E."/>
        </authorList>
    </citation>
    <scope>NUCLEOTIDE SEQUENCE</scope>
    <source>
        <strain evidence="4">PLY_AMNH</strain>
    </source>
</reference>
<feature type="transmembrane region" description="Helical" evidence="1">
    <location>
        <begin position="274"/>
        <end position="294"/>
    </location>
</feature>